<keyword evidence="8" id="KW-0456">Lyase</keyword>
<comment type="subunit">
    <text evidence="2">Heterodimer of HisH and HisF.</text>
</comment>
<evidence type="ECO:0000256" key="9">
    <source>
        <dbReference type="ARBA" id="ARBA00047838"/>
    </source>
</evidence>
<evidence type="ECO:0000256" key="4">
    <source>
        <dbReference type="ARBA" id="ARBA00022605"/>
    </source>
</evidence>
<comment type="pathway">
    <text evidence="1">Amino-acid biosynthesis; L-histidine biosynthesis; L-histidine from 5-phospho-alpha-D-ribose 1-diphosphate: step 5/9.</text>
</comment>
<dbReference type="NCBIfam" id="TIGR01855">
    <property type="entry name" value="IMP_synth_hisH"/>
    <property type="match status" value="1"/>
</dbReference>
<dbReference type="UniPathway" id="UPA00031">
    <property type="reaction ID" value="UER00010"/>
</dbReference>
<evidence type="ECO:0000256" key="5">
    <source>
        <dbReference type="ARBA" id="ARBA00022801"/>
    </source>
</evidence>
<keyword evidence="5" id="KW-0378">Hydrolase</keyword>
<evidence type="ECO:0000259" key="11">
    <source>
        <dbReference type="Pfam" id="PF00117"/>
    </source>
</evidence>
<dbReference type="STRING" id="1268635.Loa_01073"/>
<dbReference type="GO" id="GO:0000107">
    <property type="term" value="F:imidazoleglycerol-phosphate synthase activity"/>
    <property type="evidence" value="ECO:0007669"/>
    <property type="project" value="TreeGrafter"/>
</dbReference>
<keyword evidence="13" id="KW-1185">Reference proteome</keyword>
<dbReference type="KEGG" id="lok:Loa_01073"/>
<dbReference type="InterPro" id="IPR017926">
    <property type="entry name" value="GATASE"/>
</dbReference>
<organism evidence="12 13">
    <name type="scientific">Legionella oakridgensis ATCC 33761 = DSM 21215</name>
    <dbReference type="NCBI Taxonomy" id="1268635"/>
    <lineage>
        <taxon>Bacteria</taxon>
        <taxon>Pseudomonadati</taxon>
        <taxon>Pseudomonadota</taxon>
        <taxon>Gammaproteobacteria</taxon>
        <taxon>Legionellales</taxon>
        <taxon>Legionellaceae</taxon>
        <taxon>Legionella</taxon>
    </lineage>
</organism>
<keyword evidence="4" id="KW-0028">Amino-acid biosynthesis</keyword>
<evidence type="ECO:0000256" key="6">
    <source>
        <dbReference type="ARBA" id="ARBA00022962"/>
    </source>
</evidence>
<protein>
    <submittedName>
        <fullName evidence="12">Imidazole glycerol phosphate synthase, glutamine amidotransferase, subunit</fullName>
        <ecNumber evidence="12">2.4.2.-</ecNumber>
    </submittedName>
</protein>
<dbReference type="GO" id="GO:0016829">
    <property type="term" value="F:lyase activity"/>
    <property type="evidence" value="ECO:0007669"/>
    <property type="project" value="UniProtKB-KW"/>
</dbReference>
<dbReference type="InterPro" id="IPR010139">
    <property type="entry name" value="Imidazole-glycPsynth_HisH"/>
</dbReference>
<dbReference type="HOGENOM" id="CLU_071837_0_0_6"/>
<dbReference type="PROSITE" id="PS51273">
    <property type="entry name" value="GATASE_TYPE_1"/>
    <property type="match status" value="1"/>
</dbReference>
<evidence type="ECO:0000256" key="2">
    <source>
        <dbReference type="ARBA" id="ARBA00011152"/>
    </source>
</evidence>
<dbReference type="AlphaFoldDB" id="W0BDY5"/>
<keyword evidence="6 12" id="KW-0315">Glutamine amidotransferase</keyword>
<feature type="domain" description="Glutamine amidotransferase" evidence="11">
    <location>
        <begin position="4"/>
        <end position="152"/>
    </location>
</feature>
<sequence length="188" mass="21021">MIAVIDIVGNNLTSLLNAIKRLGFSPVLTHCENEIKQASHVILPGVGAAAPAMQSLHAHHLVPVLTQLTQPLLGICLGMQLLYEQSDEGHVDCLGLIPGHIQRLSYKEHYPVPHMGWNHLHWHNDSFLKQGISDHEQVYFVHSYAALSNNHALARCQYSHEFTAIVQKIMSLACNFIRKNQPILALNY</sequence>
<dbReference type="SUPFAM" id="SSF52317">
    <property type="entry name" value="Class I glutamine amidotransferase-like"/>
    <property type="match status" value="1"/>
</dbReference>
<dbReference type="GO" id="GO:0000105">
    <property type="term" value="P:L-histidine biosynthetic process"/>
    <property type="evidence" value="ECO:0007669"/>
    <property type="project" value="UniProtKB-UniPathway"/>
</dbReference>
<evidence type="ECO:0000313" key="12">
    <source>
        <dbReference type="EMBL" id="AHE66629.1"/>
    </source>
</evidence>
<keyword evidence="12" id="KW-0328">Glycosyltransferase</keyword>
<evidence type="ECO:0000313" key="13">
    <source>
        <dbReference type="Proteomes" id="UP000018838"/>
    </source>
</evidence>
<dbReference type="GO" id="GO:0004359">
    <property type="term" value="F:glutaminase activity"/>
    <property type="evidence" value="ECO:0007669"/>
    <property type="project" value="UniProtKB-EC"/>
</dbReference>
<accession>W0BDY5</accession>
<keyword evidence="12" id="KW-0808">Transferase</keyword>
<dbReference type="InterPro" id="IPR029062">
    <property type="entry name" value="Class_I_gatase-like"/>
</dbReference>
<evidence type="ECO:0000256" key="1">
    <source>
        <dbReference type="ARBA" id="ARBA00005091"/>
    </source>
</evidence>
<dbReference type="PANTHER" id="PTHR42701:SF1">
    <property type="entry name" value="IMIDAZOLE GLYCEROL PHOSPHATE SYNTHASE SUBUNIT HISH"/>
    <property type="match status" value="1"/>
</dbReference>
<proteinExistence type="predicted"/>
<dbReference type="PIRSF" id="PIRSF000495">
    <property type="entry name" value="Amidotransf_hisH"/>
    <property type="match status" value="1"/>
</dbReference>
<dbReference type="Pfam" id="PF00117">
    <property type="entry name" value="GATase"/>
    <property type="match status" value="1"/>
</dbReference>
<evidence type="ECO:0000256" key="8">
    <source>
        <dbReference type="ARBA" id="ARBA00023239"/>
    </source>
</evidence>
<dbReference type="eggNOG" id="COG0118">
    <property type="taxonomic scope" value="Bacteria"/>
</dbReference>
<dbReference type="Gene3D" id="3.40.50.880">
    <property type="match status" value="1"/>
</dbReference>
<evidence type="ECO:0000256" key="10">
    <source>
        <dbReference type="ARBA" id="ARBA00049534"/>
    </source>
</evidence>
<keyword evidence="7" id="KW-0368">Histidine biosynthesis</keyword>
<comment type="catalytic activity">
    <reaction evidence="10">
        <text>L-glutamine + H2O = L-glutamate + NH4(+)</text>
        <dbReference type="Rhea" id="RHEA:15889"/>
        <dbReference type="ChEBI" id="CHEBI:15377"/>
        <dbReference type="ChEBI" id="CHEBI:28938"/>
        <dbReference type="ChEBI" id="CHEBI:29985"/>
        <dbReference type="ChEBI" id="CHEBI:58359"/>
        <dbReference type="EC" id="3.5.1.2"/>
    </reaction>
</comment>
<dbReference type="EMBL" id="CP004006">
    <property type="protein sequence ID" value="AHE66629.1"/>
    <property type="molecule type" value="Genomic_DNA"/>
</dbReference>
<dbReference type="PATRIC" id="fig|1268635.3.peg.1071"/>
<evidence type="ECO:0000256" key="3">
    <source>
        <dbReference type="ARBA" id="ARBA00022490"/>
    </source>
</evidence>
<dbReference type="EC" id="2.4.2.-" evidence="12"/>
<keyword evidence="3" id="KW-0963">Cytoplasm</keyword>
<evidence type="ECO:0000256" key="7">
    <source>
        <dbReference type="ARBA" id="ARBA00023102"/>
    </source>
</evidence>
<comment type="catalytic activity">
    <reaction evidence="9">
        <text>5-[(5-phospho-1-deoxy-D-ribulos-1-ylimino)methylamino]-1-(5-phospho-beta-D-ribosyl)imidazole-4-carboxamide + L-glutamine = D-erythro-1-(imidazol-4-yl)glycerol 3-phosphate + 5-amino-1-(5-phospho-beta-D-ribosyl)imidazole-4-carboxamide + L-glutamate + H(+)</text>
        <dbReference type="Rhea" id="RHEA:24793"/>
        <dbReference type="ChEBI" id="CHEBI:15378"/>
        <dbReference type="ChEBI" id="CHEBI:29985"/>
        <dbReference type="ChEBI" id="CHEBI:58278"/>
        <dbReference type="ChEBI" id="CHEBI:58359"/>
        <dbReference type="ChEBI" id="CHEBI:58475"/>
        <dbReference type="ChEBI" id="CHEBI:58525"/>
        <dbReference type="EC" id="4.3.2.10"/>
    </reaction>
</comment>
<name>W0BDY5_9GAMM</name>
<dbReference type="PANTHER" id="PTHR42701">
    <property type="entry name" value="IMIDAZOLE GLYCEROL PHOSPHATE SYNTHASE SUBUNIT HISH"/>
    <property type="match status" value="1"/>
</dbReference>
<gene>
    <name evidence="12" type="ORF">Loa_01073</name>
</gene>
<reference evidence="12 13" key="1">
    <citation type="journal article" date="2013" name="Int. J. Med. Microbiol.">
        <title>Legionella oakridgensis ATCC 33761 genome sequence and phenotypic characterization reveals its replication capacity in amoebae.</title>
        <authorList>
            <person name="Brzuszkiewicz E."/>
            <person name="Schulz T."/>
            <person name="Rydzewski K."/>
            <person name="Daniel R."/>
            <person name="Gillmaier N."/>
            <person name="Dittmann C."/>
            <person name="Holland G."/>
            <person name="Schunder E."/>
            <person name="Lautner M."/>
            <person name="Eisenreich W."/>
            <person name="Luck C."/>
            <person name="Heuner K."/>
        </authorList>
    </citation>
    <scope>NUCLEOTIDE SEQUENCE [LARGE SCALE GENOMIC DNA]</scope>
    <source>
        <strain>OR-10</strain>
        <strain evidence="13">ATCC 33761</strain>
    </source>
</reference>
<dbReference type="Proteomes" id="UP000018838">
    <property type="component" value="Chromosome"/>
</dbReference>